<reference evidence="2" key="1">
    <citation type="submission" date="2023-09" db="EMBL/GenBank/DDBJ databases">
        <title>Paucibacter sp. APW11 Genome sequencing and assembly.</title>
        <authorList>
            <person name="Kim I."/>
        </authorList>
    </citation>
    <scope>NUCLEOTIDE SEQUENCE</scope>
    <source>
        <strain evidence="2">APW11</strain>
    </source>
</reference>
<evidence type="ECO:0000313" key="3">
    <source>
        <dbReference type="Proteomes" id="UP001246372"/>
    </source>
</evidence>
<name>A0ABU3PEV2_9BURK</name>
<evidence type="ECO:0000259" key="1">
    <source>
        <dbReference type="SMART" id="SM00014"/>
    </source>
</evidence>
<dbReference type="EMBL" id="JAVXZY010000007">
    <property type="protein sequence ID" value="MDT9001043.1"/>
    <property type="molecule type" value="Genomic_DNA"/>
</dbReference>
<keyword evidence="3" id="KW-1185">Reference proteome</keyword>
<comment type="caution">
    <text evidence="2">The sequence shown here is derived from an EMBL/GenBank/DDBJ whole genome shotgun (WGS) entry which is preliminary data.</text>
</comment>
<dbReference type="Pfam" id="PF01569">
    <property type="entry name" value="PAP2"/>
    <property type="match status" value="1"/>
</dbReference>
<protein>
    <submittedName>
        <fullName evidence="2">Phosphatase PAP2 family protein</fullName>
    </submittedName>
</protein>
<dbReference type="SUPFAM" id="SSF48317">
    <property type="entry name" value="Acid phosphatase/Vanadium-dependent haloperoxidase"/>
    <property type="match status" value="1"/>
</dbReference>
<dbReference type="Proteomes" id="UP001246372">
    <property type="component" value="Unassembled WGS sequence"/>
</dbReference>
<dbReference type="Gene3D" id="1.20.144.10">
    <property type="entry name" value="Phosphatidic acid phosphatase type 2/haloperoxidase"/>
    <property type="match status" value="1"/>
</dbReference>
<accession>A0ABU3PEV2</accession>
<dbReference type="SMART" id="SM00014">
    <property type="entry name" value="acidPPc"/>
    <property type="match status" value="1"/>
</dbReference>
<feature type="domain" description="Phosphatidic acid phosphatase type 2/haloperoxidase" evidence="1">
    <location>
        <begin position="188"/>
        <end position="299"/>
    </location>
</feature>
<organism evidence="2 3">
    <name type="scientific">Roseateles aquae</name>
    <dbReference type="NCBI Taxonomy" id="3077235"/>
    <lineage>
        <taxon>Bacteria</taxon>
        <taxon>Pseudomonadati</taxon>
        <taxon>Pseudomonadota</taxon>
        <taxon>Betaproteobacteria</taxon>
        <taxon>Burkholderiales</taxon>
        <taxon>Sphaerotilaceae</taxon>
        <taxon>Roseateles</taxon>
    </lineage>
</organism>
<proteinExistence type="predicted"/>
<gene>
    <name evidence="2" type="ORF">RQP53_17325</name>
</gene>
<dbReference type="InterPro" id="IPR036938">
    <property type="entry name" value="PAP2/HPO_sf"/>
</dbReference>
<dbReference type="InterPro" id="IPR000326">
    <property type="entry name" value="PAP2/HPO"/>
</dbReference>
<sequence length="367" mass="39232">MAAVHPPVAPLGKLLAAGDQPQDWVGIDPGWVYEGGSEALLATALRKVQARIARPADPRYPLPAQGGAALHAAQADPLWRWASQFRIQAVVAALCGRSVVNGHAIWHIGNSPQGQAGTTLALPIMPVIQLIAPRPGQFNYDVQIDKVLRAAVEREDRLPEILSQADDFFPFFESITGIPAEAAPHTMELMTVAWQWGGLLLMQLKHEIAEQRPCVRSAVLHPVIATPGHGSLPSGHATIASLYAALLTELLSARGQCRAEALDRLARRIAFNRVVAGVHFPMDSLAGYELGRSLAALIVALAQGGDVQPRSLVIHAESVLDEVPDKRPNAQGTDGALPVGSSFAVAPLEVLAKLWRAASVELDQLRV</sequence>
<evidence type="ECO:0000313" key="2">
    <source>
        <dbReference type="EMBL" id="MDT9001043.1"/>
    </source>
</evidence>
<dbReference type="RefSeq" id="WP_315651928.1">
    <property type="nucleotide sequence ID" value="NZ_JAVXZY010000007.1"/>
</dbReference>